<dbReference type="PATRIC" id="fig|1193502.14.peg.34"/>
<evidence type="ECO:0000256" key="10">
    <source>
        <dbReference type="ARBA" id="ARBA00023157"/>
    </source>
</evidence>
<keyword evidence="2" id="KW-0813">Transport</keyword>
<evidence type="ECO:0000256" key="12">
    <source>
        <dbReference type="ARBA" id="ARBA00037310"/>
    </source>
</evidence>
<dbReference type="AlphaFoldDB" id="A0A1D7TFQ6"/>
<dbReference type="Proteomes" id="UP000094609">
    <property type="component" value="Chromosome"/>
</dbReference>
<dbReference type="KEGG" id="shal:SHALO_0033"/>
<feature type="transmembrane region" description="Helical" evidence="16">
    <location>
        <begin position="180"/>
        <end position="199"/>
    </location>
</feature>
<protein>
    <recommendedName>
        <fullName evidence="15">Putative protein-disulfide oxidoreductase DsbI</fullName>
    </recommendedName>
</protein>
<gene>
    <name evidence="17" type="ORF">SHALO_0033</name>
</gene>
<feature type="transmembrane region" description="Helical" evidence="16">
    <location>
        <begin position="68"/>
        <end position="88"/>
    </location>
</feature>
<dbReference type="InterPro" id="IPR023380">
    <property type="entry name" value="DsbB-like_sf"/>
</dbReference>
<sequence length="205" mass="22863">MGTVAKWQDERFLWLVMAGASIFLILVAHTLFQHYVYMKPCEQCVYIRFAFLCMAIGGLVTAIDPKNIALKIIGYVFGFWGIIQGIMYSTKLNAIHHAAHSDNPFGVQGCSAEPRFPFGLPMDTWAPDWFKPTGDCGFDSPIVPDGVELSVLQQFLVDFYADGWYLFPASHSVNMAQACLFAYIVCFILLGAMGASWIVKLIKAK</sequence>
<comment type="subcellular location">
    <subcellularLocation>
        <location evidence="1">Cell inner membrane</location>
        <topology evidence="1">Multi-pass membrane protein</topology>
    </subcellularLocation>
</comment>
<dbReference type="GO" id="GO:0006457">
    <property type="term" value="P:protein folding"/>
    <property type="evidence" value="ECO:0007669"/>
    <property type="project" value="InterPro"/>
</dbReference>
<evidence type="ECO:0000256" key="11">
    <source>
        <dbReference type="ARBA" id="ARBA00023284"/>
    </source>
</evidence>
<dbReference type="GO" id="GO:0005886">
    <property type="term" value="C:plasma membrane"/>
    <property type="evidence" value="ECO:0007669"/>
    <property type="project" value="UniProtKB-SubCell"/>
</dbReference>
<evidence type="ECO:0000256" key="4">
    <source>
        <dbReference type="ARBA" id="ARBA00022519"/>
    </source>
</evidence>
<dbReference type="STRING" id="1193502.SHALO_0033"/>
<dbReference type="NCBIfam" id="NF003304">
    <property type="entry name" value="PRK04307.1"/>
    <property type="match status" value="1"/>
</dbReference>
<evidence type="ECO:0000256" key="8">
    <source>
        <dbReference type="ARBA" id="ARBA00023002"/>
    </source>
</evidence>
<accession>A0A1D7TFQ6</accession>
<reference evidence="18" key="1">
    <citation type="submission" date="2016-08" db="EMBL/GenBank/DDBJ databases">
        <title>Complete genome sequence of the organohalide-respiring Epsilonproteobacterium Sulfurospirillum halorespirans.</title>
        <authorList>
            <person name="Goris T."/>
            <person name="Zimmermann J."/>
            <person name="Schenz B."/>
            <person name="Lemos M."/>
            <person name="Hackermueller J."/>
            <person name="Diekert G."/>
        </authorList>
    </citation>
    <scope>NUCLEOTIDE SEQUENCE [LARGE SCALE GENOMIC DNA]</scope>
    <source>
        <strain>DSM 13726</strain>
        <strain evidence="18">PCE-M2</strain>
    </source>
</reference>
<name>A0A1D7TFQ6_9BACT</name>
<comment type="subunit">
    <text evidence="14">Interacts with DsbL.</text>
</comment>
<dbReference type="SUPFAM" id="SSF158442">
    <property type="entry name" value="DsbB-like"/>
    <property type="match status" value="1"/>
</dbReference>
<organism evidence="17 18">
    <name type="scientific">Sulfurospirillum halorespirans DSM 13726</name>
    <dbReference type="NCBI Taxonomy" id="1193502"/>
    <lineage>
        <taxon>Bacteria</taxon>
        <taxon>Pseudomonadati</taxon>
        <taxon>Campylobacterota</taxon>
        <taxon>Epsilonproteobacteria</taxon>
        <taxon>Campylobacterales</taxon>
        <taxon>Sulfurospirillaceae</taxon>
        <taxon>Sulfurospirillum</taxon>
    </lineage>
</organism>
<comment type="function">
    <text evidence="12">Required for disulfide bond formation in some proteins. Part of a redox system composed of DsbI and DsbL that mediates formation of an essential disulfide bond in AssT.</text>
</comment>
<evidence type="ECO:0000313" key="18">
    <source>
        <dbReference type="Proteomes" id="UP000094609"/>
    </source>
</evidence>
<evidence type="ECO:0000256" key="7">
    <source>
        <dbReference type="ARBA" id="ARBA00022989"/>
    </source>
</evidence>
<evidence type="ECO:0000256" key="14">
    <source>
        <dbReference type="ARBA" id="ARBA00038526"/>
    </source>
</evidence>
<keyword evidence="8" id="KW-0560">Oxidoreductase</keyword>
<dbReference type="InterPro" id="IPR050183">
    <property type="entry name" value="DsbB"/>
</dbReference>
<keyword evidence="3" id="KW-1003">Cell membrane</keyword>
<evidence type="ECO:0000256" key="9">
    <source>
        <dbReference type="ARBA" id="ARBA00023136"/>
    </source>
</evidence>
<proteinExistence type="inferred from homology"/>
<evidence type="ECO:0000256" key="16">
    <source>
        <dbReference type="SAM" id="Phobius"/>
    </source>
</evidence>
<dbReference type="EMBL" id="CP017111">
    <property type="protein sequence ID" value="AOO63835.1"/>
    <property type="molecule type" value="Genomic_DNA"/>
</dbReference>
<keyword evidence="9 16" id="KW-0472">Membrane</keyword>
<keyword evidence="6" id="KW-0249">Electron transport</keyword>
<feature type="transmembrane region" description="Helical" evidence="16">
    <location>
        <begin position="12"/>
        <end position="32"/>
    </location>
</feature>
<keyword evidence="10" id="KW-1015">Disulfide bond</keyword>
<evidence type="ECO:0000256" key="5">
    <source>
        <dbReference type="ARBA" id="ARBA00022692"/>
    </source>
</evidence>
<keyword evidence="7 16" id="KW-1133">Transmembrane helix</keyword>
<dbReference type="InterPro" id="IPR003752">
    <property type="entry name" value="DiS_bond_form_DsbB/BdbC"/>
</dbReference>
<keyword evidence="4" id="KW-0997">Cell inner membrane</keyword>
<evidence type="ECO:0000256" key="2">
    <source>
        <dbReference type="ARBA" id="ARBA00022448"/>
    </source>
</evidence>
<dbReference type="PANTHER" id="PTHR36570:SF1">
    <property type="entry name" value="PROTEIN-DISULFIDE OXIDOREDUCTASE DSBI"/>
    <property type="match status" value="1"/>
</dbReference>
<keyword evidence="11" id="KW-0676">Redox-active center</keyword>
<evidence type="ECO:0000313" key="17">
    <source>
        <dbReference type="EMBL" id="AOO63835.1"/>
    </source>
</evidence>
<keyword evidence="5 16" id="KW-0812">Transmembrane</keyword>
<dbReference type="Gene3D" id="1.20.1550.10">
    <property type="entry name" value="DsbB-like"/>
    <property type="match status" value="1"/>
</dbReference>
<feature type="transmembrane region" description="Helical" evidence="16">
    <location>
        <begin position="44"/>
        <end position="62"/>
    </location>
</feature>
<keyword evidence="18" id="KW-1185">Reference proteome</keyword>
<evidence type="ECO:0000256" key="1">
    <source>
        <dbReference type="ARBA" id="ARBA00004429"/>
    </source>
</evidence>
<dbReference type="PANTHER" id="PTHR36570">
    <property type="entry name" value="DISULFIDE BOND FORMATION PROTEIN B"/>
    <property type="match status" value="1"/>
</dbReference>
<evidence type="ECO:0000256" key="15">
    <source>
        <dbReference type="ARBA" id="ARBA00039389"/>
    </source>
</evidence>
<comment type="similarity">
    <text evidence="13">Belongs to the DsbB family. DsbI subfamily.</text>
</comment>
<dbReference type="Pfam" id="PF02600">
    <property type="entry name" value="DsbB"/>
    <property type="match status" value="1"/>
</dbReference>
<evidence type="ECO:0000256" key="13">
    <source>
        <dbReference type="ARBA" id="ARBA00038060"/>
    </source>
</evidence>
<evidence type="ECO:0000256" key="3">
    <source>
        <dbReference type="ARBA" id="ARBA00022475"/>
    </source>
</evidence>
<evidence type="ECO:0000256" key="6">
    <source>
        <dbReference type="ARBA" id="ARBA00022982"/>
    </source>
</evidence>
<dbReference type="GO" id="GO:0015035">
    <property type="term" value="F:protein-disulfide reductase activity"/>
    <property type="evidence" value="ECO:0007669"/>
    <property type="project" value="InterPro"/>
</dbReference>